<feature type="signal peptide" evidence="1">
    <location>
        <begin position="1"/>
        <end position="20"/>
    </location>
</feature>
<evidence type="ECO:0000313" key="3">
    <source>
        <dbReference type="Proteomes" id="UP000197003"/>
    </source>
</evidence>
<name>A0A1Z3N510_BDEBC</name>
<keyword evidence="1" id="KW-0732">Signal</keyword>
<sequence length="179" mass="19745">MARLVFSVLSMLLAAGAAHADITLNKVIDGSVAYCDSSRGTPEAKAKVVQLSLINASSSDEEQQTTLRVAMVKCQNAQWVLDSAPTRESYVAPNGANVEVTYSNYEMLLVNKYSEVLLQTSLEHLNQGAVQEQSVSFFKTREVPQDVDVIIRTRKHVKADNGIEYSETVTFGSFRIRLN</sequence>
<dbReference type="AlphaFoldDB" id="A0A1Z3N510"/>
<protein>
    <submittedName>
        <fullName evidence="2">Uncharacterized protein</fullName>
    </submittedName>
</protein>
<accession>A0A1Z3N510</accession>
<evidence type="ECO:0000256" key="1">
    <source>
        <dbReference type="SAM" id="SignalP"/>
    </source>
</evidence>
<evidence type="ECO:0000313" key="2">
    <source>
        <dbReference type="EMBL" id="ASD62570.1"/>
    </source>
</evidence>
<organism evidence="2 3">
    <name type="scientific">Bdellovibrio bacteriovorus</name>
    <dbReference type="NCBI Taxonomy" id="959"/>
    <lineage>
        <taxon>Bacteria</taxon>
        <taxon>Pseudomonadati</taxon>
        <taxon>Bdellovibrionota</taxon>
        <taxon>Bdellovibrionia</taxon>
        <taxon>Bdellovibrionales</taxon>
        <taxon>Pseudobdellovibrionaceae</taxon>
        <taxon>Bdellovibrio</taxon>
    </lineage>
</organism>
<reference evidence="2 3" key="1">
    <citation type="submission" date="2017-04" db="EMBL/GenBank/DDBJ databases">
        <title>Whole genome sequence of Bdellovibrio bacteriovorus strain SSB218315.</title>
        <authorList>
            <person name="Oyedara O."/>
            <person name="Rodriguez-Perez M.A."/>
        </authorList>
    </citation>
    <scope>NUCLEOTIDE SEQUENCE [LARGE SCALE GENOMIC DNA]</scope>
    <source>
        <strain evidence="2 3">SSB218315</strain>
    </source>
</reference>
<dbReference type="EMBL" id="CP020946">
    <property type="protein sequence ID" value="ASD62570.1"/>
    <property type="molecule type" value="Genomic_DNA"/>
</dbReference>
<dbReference type="Proteomes" id="UP000197003">
    <property type="component" value="Chromosome"/>
</dbReference>
<proteinExistence type="predicted"/>
<feature type="chain" id="PRO_5012961260" evidence="1">
    <location>
        <begin position="21"/>
        <end position="179"/>
    </location>
</feature>
<gene>
    <name evidence="2" type="ORF">B9G79_02785</name>
</gene>
<dbReference type="RefSeq" id="WP_088564201.1">
    <property type="nucleotide sequence ID" value="NZ_CP020946.1"/>
</dbReference>
<dbReference type="OrthoDB" id="5292820at2"/>